<reference evidence="2 3" key="1">
    <citation type="submission" date="2017-06" db="EMBL/GenBank/DDBJ databases">
        <title>Ant-infecting Ophiocordyceps genomes reveal a high diversity of potential behavioral manipulation genes and a possible major role for enterotoxins.</title>
        <authorList>
            <person name="De Bekker C."/>
            <person name="Evans H.C."/>
            <person name="Brachmann A."/>
            <person name="Hughes D.P."/>
        </authorList>
    </citation>
    <scope>NUCLEOTIDE SEQUENCE [LARGE SCALE GENOMIC DNA]</scope>
    <source>
        <strain evidence="2 3">Map64</strain>
    </source>
</reference>
<dbReference type="AlphaFoldDB" id="A0A2C5XZL7"/>
<gene>
    <name evidence="2" type="ORF">CDD81_2157</name>
</gene>
<evidence type="ECO:0000313" key="2">
    <source>
        <dbReference type="EMBL" id="PHH60071.1"/>
    </source>
</evidence>
<organism evidence="2 3">
    <name type="scientific">Ophiocordyceps australis</name>
    <dbReference type="NCBI Taxonomy" id="1399860"/>
    <lineage>
        <taxon>Eukaryota</taxon>
        <taxon>Fungi</taxon>
        <taxon>Dikarya</taxon>
        <taxon>Ascomycota</taxon>
        <taxon>Pezizomycotina</taxon>
        <taxon>Sordariomycetes</taxon>
        <taxon>Hypocreomycetidae</taxon>
        <taxon>Hypocreales</taxon>
        <taxon>Ophiocordycipitaceae</taxon>
        <taxon>Ophiocordyceps</taxon>
    </lineage>
</organism>
<dbReference type="OrthoDB" id="2537141at2759"/>
<feature type="compositionally biased region" description="Basic and acidic residues" evidence="1">
    <location>
        <begin position="294"/>
        <end position="303"/>
    </location>
</feature>
<feature type="compositionally biased region" description="Basic and acidic residues" evidence="1">
    <location>
        <begin position="1"/>
        <end position="10"/>
    </location>
</feature>
<feature type="region of interest" description="Disordered" evidence="1">
    <location>
        <begin position="435"/>
        <end position="467"/>
    </location>
</feature>
<dbReference type="Proteomes" id="UP000226192">
    <property type="component" value="Unassembled WGS sequence"/>
</dbReference>
<dbReference type="EMBL" id="NJET01000165">
    <property type="protein sequence ID" value="PHH60071.1"/>
    <property type="molecule type" value="Genomic_DNA"/>
</dbReference>
<feature type="compositionally biased region" description="Low complexity" evidence="1">
    <location>
        <begin position="15"/>
        <end position="27"/>
    </location>
</feature>
<evidence type="ECO:0000313" key="3">
    <source>
        <dbReference type="Proteomes" id="UP000226192"/>
    </source>
</evidence>
<feature type="region of interest" description="Disordered" evidence="1">
    <location>
        <begin position="287"/>
        <end position="347"/>
    </location>
</feature>
<sequence length="666" mass="73756">MGRRRDDDAIGHGNATTASHGSGASASYTQSWLDQLPNPNVGASRGWSPESAPVSHNRPWVPNHLPLPKRGNGATVPVPSPDLFVRDDPLSSGTDSCSETAPLEKPRECLCLHEKRRRTPSEVSLDTIKVGGDAFCRKSRRKTRPDRYDTHKSRKKHGTSVQKSSRPSRRRRAAEKQTLRSGKEVMENFVSASVPQERVTLKPNLSAGLFLNGRSSTPARQIADLEFYGVLPKGTRSKRRCETARCRTTRRTEKEFTDEANLFPSAVQTDAKIPASFETCSSRLTSAAGAAGSDRPHAFESRASRASSMSSADRRRARRRRNKTAEHDVSEPASLPRSPASKSAMSEAVRASASEGLIATGAYDYAKVPLPGIAKSNCFKGDEGQRRRTSDAPHVSSYVDVSMQTVNYDSKGTMVSPWLTSGRMPSPIPIRGASPGAAWLKSGRPTTRPEDVAQSRQAPGPIAQDGFTTLGNVNVDHAEKMPENRVSTDSDNALPPVQPECPHRWTPPGLPDYEWQYNGAAPWEDASFLGPQQHEQHGIQHTAKHVPRWHSVDSVDAEPVETIHEFIQRLEREMLEQEQDAQLVFPHGHSPREYRCPAHEMDDPYQDMYSMHEVEVPRPVYGRDAPSLQTRPPWQAEAEAGWQQLRSASSRDDDGLAGFWRPNFLR</sequence>
<evidence type="ECO:0000256" key="1">
    <source>
        <dbReference type="SAM" id="MobiDB-lite"/>
    </source>
</evidence>
<feature type="region of interest" description="Disordered" evidence="1">
    <location>
        <begin position="136"/>
        <end position="182"/>
    </location>
</feature>
<comment type="caution">
    <text evidence="2">The sequence shown here is derived from an EMBL/GenBank/DDBJ whole genome shotgun (WGS) entry which is preliminary data.</text>
</comment>
<proteinExistence type="predicted"/>
<name>A0A2C5XZL7_9HYPO</name>
<feature type="region of interest" description="Disordered" evidence="1">
    <location>
        <begin position="1"/>
        <end position="104"/>
    </location>
</feature>
<protein>
    <submittedName>
        <fullName evidence="2">Uncharacterized protein</fullName>
    </submittedName>
</protein>
<keyword evidence="3" id="KW-1185">Reference proteome</keyword>
<accession>A0A2C5XZL7</accession>
<dbReference type="STRING" id="1399860.A0A2C5XZL7"/>